<reference evidence="2" key="1">
    <citation type="journal article" date="2023" name="Mol. Phylogenet. Evol.">
        <title>Genome-scale phylogeny and comparative genomics of the fungal order Sordariales.</title>
        <authorList>
            <person name="Hensen N."/>
            <person name="Bonometti L."/>
            <person name="Westerberg I."/>
            <person name="Brannstrom I.O."/>
            <person name="Guillou S."/>
            <person name="Cros-Aarteil S."/>
            <person name="Calhoun S."/>
            <person name="Haridas S."/>
            <person name="Kuo A."/>
            <person name="Mondo S."/>
            <person name="Pangilinan J."/>
            <person name="Riley R."/>
            <person name="LaButti K."/>
            <person name="Andreopoulos B."/>
            <person name="Lipzen A."/>
            <person name="Chen C."/>
            <person name="Yan M."/>
            <person name="Daum C."/>
            <person name="Ng V."/>
            <person name="Clum A."/>
            <person name="Steindorff A."/>
            <person name="Ohm R.A."/>
            <person name="Martin F."/>
            <person name="Silar P."/>
            <person name="Natvig D.O."/>
            <person name="Lalanne C."/>
            <person name="Gautier V."/>
            <person name="Ament-Velasquez S.L."/>
            <person name="Kruys A."/>
            <person name="Hutchinson M.I."/>
            <person name="Powell A.J."/>
            <person name="Barry K."/>
            <person name="Miller A.N."/>
            <person name="Grigoriev I.V."/>
            <person name="Debuchy R."/>
            <person name="Gladieux P."/>
            <person name="Hiltunen Thoren M."/>
            <person name="Johannesson H."/>
        </authorList>
    </citation>
    <scope>NUCLEOTIDE SEQUENCE</scope>
    <source>
        <strain evidence="2">CBS 532.94</strain>
    </source>
</reference>
<sequence>MKFIRLLGYASNFPPEFWDNLSKVPLTRRALRELDRRNRTRPVLAAAETFPTDLTQFARRRGPDLRHLRAVSHLSAASSNRRTKSTKATQVANTSRARRTSVYDDAFEQCMIDHGIYPHDYEHADGRPKPVPHNVDQVRSELKARRALLSLSRFPELAFDDFTSKNKQVSGGTLGVIPIMVGSSDILSNGGLSFTNIDSITGGTTVNAKPDLFDGARAEHINLKIRDPDEEGDIATLIIPTKHAGVPVLPNFFLEGDAYDAKATPAVAVRQALHDGAIGARAMHAYRIMAAAYHAGTGWLSLYAHHTTPSAAPGANPESHMTRLRNFALADSHEALVQGLTAFRNARDLAQRHRDRFIQAANARAPRLKNRTPAMSPIRDLLLAGIAQLEAPRNTRLESASTLSLITVCHGAGRW</sequence>
<organism evidence="2 3">
    <name type="scientific">Achaetomium macrosporum</name>
    <dbReference type="NCBI Taxonomy" id="79813"/>
    <lineage>
        <taxon>Eukaryota</taxon>
        <taxon>Fungi</taxon>
        <taxon>Dikarya</taxon>
        <taxon>Ascomycota</taxon>
        <taxon>Pezizomycotina</taxon>
        <taxon>Sordariomycetes</taxon>
        <taxon>Sordariomycetidae</taxon>
        <taxon>Sordariales</taxon>
        <taxon>Chaetomiaceae</taxon>
        <taxon>Achaetomium</taxon>
    </lineage>
</organism>
<evidence type="ECO:0000313" key="3">
    <source>
        <dbReference type="Proteomes" id="UP001303760"/>
    </source>
</evidence>
<dbReference type="Proteomes" id="UP001303760">
    <property type="component" value="Unassembled WGS sequence"/>
</dbReference>
<keyword evidence="3" id="KW-1185">Reference proteome</keyword>
<dbReference type="EMBL" id="MU860314">
    <property type="protein sequence ID" value="KAK4234922.1"/>
    <property type="molecule type" value="Genomic_DNA"/>
</dbReference>
<evidence type="ECO:0000313" key="2">
    <source>
        <dbReference type="EMBL" id="KAK4234922.1"/>
    </source>
</evidence>
<accession>A0AAN7C543</accession>
<protein>
    <submittedName>
        <fullName evidence="2">Uncharacterized protein</fullName>
    </submittedName>
</protein>
<gene>
    <name evidence="2" type="ORF">C8A03DRAFT_46836</name>
</gene>
<reference evidence="2" key="2">
    <citation type="submission" date="2023-05" db="EMBL/GenBank/DDBJ databases">
        <authorList>
            <consortium name="Lawrence Berkeley National Laboratory"/>
            <person name="Steindorff A."/>
            <person name="Hensen N."/>
            <person name="Bonometti L."/>
            <person name="Westerberg I."/>
            <person name="Brannstrom I.O."/>
            <person name="Guillou S."/>
            <person name="Cros-Aarteil S."/>
            <person name="Calhoun S."/>
            <person name="Haridas S."/>
            <person name="Kuo A."/>
            <person name="Mondo S."/>
            <person name="Pangilinan J."/>
            <person name="Riley R."/>
            <person name="Labutti K."/>
            <person name="Andreopoulos B."/>
            <person name="Lipzen A."/>
            <person name="Chen C."/>
            <person name="Yanf M."/>
            <person name="Daum C."/>
            <person name="Ng V."/>
            <person name="Clum A."/>
            <person name="Ohm R."/>
            <person name="Martin F."/>
            <person name="Silar P."/>
            <person name="Natvig D."/>
            <person name="Lalanne C."/>
            <person name="Gautier V."/>
            <person name="Ament-Velasquez S.L."/>
            <person name="Kruys A."/>
            <person name="Hutchinson M.I."/>
            <person name="Powell A.J."/>
            <person name="Barry K."/>
            <person name="Miller A.N."/>
            <person name="Grigoriev I.V."/>
            <person name="Debuchy R."/>
            <person name="Gladieux P."/>
            <person name="Thoren M.H."/>
            <person name="Johannesson H."/>
        </authorList>
    </citation>
    <scope>NUCLEOTIDE SEQUENCE</scope>
    <source>
        <strain evidence="2">CBS 532.94</strain>
    </source>
</reference>
<dbReference type="AlphaFoldDB" id="A0AAN7C543"/>
<name>A0AAN7C543_9PEZI</name>
<comment type="caution">
    <text evidence="2">The sequence shown here is derived from an EMBL/GenBank/DDBJ whole genome shotgun (WGS) entry which is preliminary data.</text>
</comment>
<proteinExistence type="predicted"/>
<evidence type="ECO:0000256" key="1">
    <source>
        <dbReference type="SAM" id="MobiDB-lite"/>
    </source>
</evidence>
<feature type="region of interest" description="Disordered" evidence="1">
    <location>
        <begin position="75"/>
        <end position="95"/>
    </location>
</feature>